<dbReference type="Gene3D" id="3.40.50.720">
    <property type="entry name" value="NAD(P)-binding Rossmann-like Domain"/>
    <property type="match status" value="1"/>
</dbReference>
<evidence type="ECO:0000313" key="5">
    <source>
        <dbReference type="Proteomes" id="UP000592181"/>
    </source>
</evidence>
<dbReference type="GO" id="GO:0070402">
    <property type="term" value="F:NADPH binding"/>
    <property type="evidence" value="ECO:0007669"/>
    <property type="project" value="TreeGrafter"/>
</dbReference>
<keyword evidence="1" id="KW-0521">NADP</keyword>
<evidence type="ECO:0000256" key="1">
    <source>
        <dbReference type="ARBA" id="ARBA00022857"/>
    </source>
</evidence>
<dbReference type="SMART" id="SM00829">
    <property type="entry name" value="PKS_ER"/>
    <property type="match status" value="1"/>
</dbReference>
<dbReference type="InterPro" id="IPR036291">
    <property type="entry name" value="NAD(P)-bd_dom_sf"/>
</dbReference>
<evidence type="ECO:0000256" key="2">
    <source>
        <dbReference type="ARBA" id="ARBA00023002"/>
    </source>
</evidence>
<dbReference type="PANTHER" id="PTHR48106:SF13">
    <property type="entry name" value="QUINONE OXIDOREDUCTASE-RELATED"/>
    <property type="match status" value="1"/>
</dbReference>
<dbReference type="InterPro" id="IPR013149">
    <property type="entry name" value="ADH-like_C"/>
</dbReference>
<protein>
    <submittedName>
        <fullName evidence="4">NADPH2:quinone reductase</fullName>
        <ecNumber evidence="4">1.6.5.5</ecNumber>
    </submittedName>
</protein>
<gene>
    <name evidence="4" type="ORF">BJY28_000216</name>
</gene>
<dbReference type="InterPro" id="IPR047618">
    <property type="entry name" value="QOR-like"/>
</dbReference>
<dbReference type="CDD" id="cd05286">
    <property type="entry name" value="QOR2"/>
    <property type="match status" value="1"/>
</dbReference>
<reference evidence="4 5" key="1">
    <citation type="submission" date="2020-07" db="EMBL/GenBank/DDBJ databases">
        <title>Sequencing the genomes of 1000 actinobacteria strains.</title>
        <authorList>
            <person name="Klenk H.-P."/>
        </authorList>
    </citation>
    <scope>NUCLEOTIDE SEQUENCE [LARGE SCALE GENOMIC DNA]</scope>
    <source>
        <strain evidence="4 5">DSM 24723</strain>
    </source>
</reference>
<dbReference type="InterPro" id="IPR020843">
    <property type="entry name" value="ER"/>
</dbReference>
<comment type="caution">
    <text evidence="4">The sequence shown here is derived from an EMBL/GenBank/DDBJ whole genome shotgun (WGS) entry which is preliminary data.</text>
</comment>
<dbReference type="Gene3D" id="3.90.180.10">
    <property type="entry name" value="Medium-chain alcohol dehydrogenases, catalytic domain"/>
    <property type="match status" value="1"/>
</dbReference>
<evidence type="ECO:0000259" key="3">
    <source>
        <dbReference type="SMART" id="SM00829"/>
    </source>
</evidence>
<dbReference type="EC" id="1.6.5.5" evidence="4"/>
<organism evidence="4 5">
    <name type="scientific">Janibacter alkaliphilus</name>
    <dbReference type="NCBI Taxonomy" id="1069963"/>
    <lineage>
        <taxon>Bacteria</taxon>
        <taxon>Bacillati</taxon>
        <taxon>Actinomycetota</taxon>
        <taxon>Actinomycetes</taxon>
        <taxon>Micrococcales</taxon>
        <taxon>Intrasporangiaceae</taxon>
        <taxon>Janibacter</taxon>
    </lineage>
</organism>
<dbReference type="SUPFAM" id="SSF50129">
    <property type="entry name" value="GroES-like"/>
    <property type="match status" value="1"/>
</dbReference>
<keyword evidence="5" id="KW-1185">Reference proteome</keyword>
<dbReference type="RefSeq" id="WP_179461368.1">
    <property type="nucleotide sequence ID" value="NZ_JACBZX010000001.1"/>
</dbReference>
<dbReference type="InterPro" id="IPR013154">
    <property type="entry name" value="ADH-like_N"/>
</dbReference>
<feature type="domain" description="Enoyl reductase (ER)" evidence="3">
    <location>
        <begin position="23"/>
        <end position="338"/>
    </location>
</feature>
<dbReference type="Proteomes" id="UP000592181">
    <property type="component" value="Unassembled WGS sequence"/>
</dbReference>
<dbReference type="PANTHER" id="PTHR48106">
    <property type="entry name" value="QUINONE OXIDOREDUCTASE PIG3-RELATED"/>
    <property type="match status" value="1"/>
</dbReference>
<proteinExistence type="predicted"/>
<keyword evidence="2 4" id="KW-0560">Oxidoreductase</keyword>
<dbReference type="SUPFAM" id="SSF51735">
    <property type="entry name" value="NAD(P)-binding Rossmann-fold domains"/>
    <property type="match status" value="1"/>
</dbReference>
<dbReference type="Pfam" id="PF00107">
    <property type="entry name" value="ADH_zinc_N"/>
    <property type="match status" value="1"/>
</dbReference>
<evidence type="ECO:0000313" key="4">
    <source>
        <dbReference type="EMBL" id="NYG35747.1"/>
    </source>
</evidence>
<dbReference type="GO" id="GO:0003960">
    <property type="term" value="F:quinone reductase (NADPH) activity"/>
    <property type="evidence" value="ECO:0007669"/>
    <property type="project" value="UniProtKB-EC"/>
</dbReference>
<name>A0A852WZQ9_9MICO</name>
<dbReference type="Pfam" id="PF08240">
    <property type="entry name" value="ADH_N"/>
    <property type="match status" value="1"/>
</dbReference>
<sequence>MSETETPEALTSTQPALVVTRPGGREVLQVQDRPVPEPGPGEVLVEVAAAGVNFIDVYQREGVYPMETPFVLGKEGAGTVRVLGDGVEGVSPGDRVAWAMTQGTTAGWATLPAGSLVPVPDEVELETAAAAMLQGMTAHFLVTDCAPIGEGSVALVHAAAGGVGQLLVQMVVARGGHVVATAGSEEKCAIARSRGAAETIDYTAEDDLEGAIAEAAARLGAPDGVDVAYDGVGAATFDASLAALRPRGVLVLFGGASGQVPPFDIQRLNAGGSLYLTRPTLAHYIARREELLRRGQEVLAAVASGELDVAVDGRYPMTEAAEAYAALEGRTSTGKLLLVP</sequence>
<accession>A0A852WZQ9</accession>
<dbReference type="EMBL" id="JACBZX010000001">
    <property type="protein sequence ID" value="NYG35747.1"/>
    <property type="molecule type" value="Genomic_DNA"/>
</dbReference>
<dbReference type="AlphaFoldDB" id="A0A852WZQ9"/>
<dbReference type="GO" id="GO:0035925">
    <property type="term" value="F:mRNA 3'-UTR AU-rich region binding"/>
    <property type="evidence" value="ECO:0007669"/>
    <property type="project" value="TreeGrafter"/>
</dbReference>
<dbReference type="InterPro" id="IPR011032">
    <property type="entry name" value="GroES-like_sf"/>
</dbReference>
<dbReference type="GO" id="GO:0005829">
    <property type="term" value="C:cytosol"/>
    <property type="evidence" value="ECO:0007669"/>
    <property type="project" value="TreeGrafter"/>
</dbReference>